<reference evidence="1" key="1">
    <citation type="submission" date="2014-09" db="EMBL/GenBank/DDBJ databases">
        <authorList>
            <person name="Magalhaes I.L.F."/>
            <person name="Oliveira U."/>
            <person name="Santos F.R."/>
            <person name="Vidigal T.H.D.A."/>
            <person name="Brescovit A.D."/>
            <person name="Santos A.J."/>
        </authorList>
    </citation>
    <scope>NUCLEOTIDE SEQUENCE</scope>
    <source>
        <tissue evidence="1">Shoot tissue taken approximately 20 cm above the soil surface</tissue>
    </source>
</reference>
<proteinExistence type="predicted"/>
<protein>
    <submittedName>
        <fullName evidence="1">Uncharacterized protein</fullName>
    </submittedName>
</protein>
<name>A0A0A9G0V7_ARUDO</name>
<sequence length="25" mass="2810">MCIFAYQSLELMALCDELLNCIADS</sequence>
<dbReference type="AlphaFoldDB" id="A0A0A9G0V7"/>
<reference evidence="1" key="2">
    <citation type="journal article" date="2015" name="Data Brief">
        <title>Shoot transcriptome of the giant reed, Arundo donax.</title>
        <authorList>
            <person name="Barrero R.A."/>
            <person name="Guerrero F.D."/>
            <person name="Moolhuijzen P."/>
            <person name="Goolsby J.A."/>
            <person name="Tidwell J."/>
            <person name="Bellgard S.E."/>
            <person name="Bellgard M.I."/>
        </authorList>
    </citation>
    <scope>NUCLEOTIDE SEQUENCE</scope>
    <source>
        <tissue evidence="1">Shoot tissue taken approximately 20 cm above the soil surface</tissue>
    </source>
</reference>
<evidence type="ECO:0000313" key="1">
    <source>
        <dbReference type="EMBL" id="JAE16166.1"/>
    </source>
</evidence>
<organism evidence="1">
    <name type="scientific">Arundo donax</name>
    <name type="common">Giant reed</name>
    <name type="synonym">Donax arundinaceus</name>
    <dbReference type="NCBI Taxonomy" id="35708"/>
    <lineage>
        <taxon>Eukaryota</taxon>
        <taxon>Viridiplantae</taxon>
        <taxon>Streptophyta</taxon>
        <taxon>Embryophyta</taxon>
        <taxon>Tracheophyta</taxon>
        <taxon>Spermatophyta</taxon>
        <taxon>Magnoliopsida</taxon>
        <taxon>Liliopsida</taxon>
        <taxon>Poales</taxon>
        <taxon>Poaceae</taxon>
        <taxon>PACMAD clade</taxon>
        <taxon>Arundinoideae</taxon>
        <taxon>Arundineae</taxon>
        <taxon>Arundo</taxon>
    </lineage>
</organism>
<dbReference type="EMBL" id="GBRH01181730">
    <property type="protein sequence ID" value="JAE16166.1"/>
    <property type="molecule type" value="Transcribed_RNA"/>
</dbReference>
<accession>A0A0A9G0V7</accession>